<keyword evidence="2" id="KW-0645">Protease</keyword>
<evidence type="ECO:0000256" key="1">
    <source>
        <dbReference type="SAM" id="MobiDB-lite"/>
    </source>
</evidence>
<feature type="region of interest" description="Disordered" evidence="1">
    <location>
        <begin position="65"/>
        <end position="105"/>
    </location>
</feature>
<evidence type="ECO:0000313" key="3">
    <source>
        <dbReference type="Proteomes" id="UP000280073"/>
    </source>
</evidence>
<keyword evidence="2" id="KW-0378">Hydrolase</keyword>
<comment type="caution">
    <text evidence="2">The sequence shown here is derived from an EMBL/GenBank/DDBJ whole genome shotgun (WGS) entry which is preliminary data.</text>
</comment>
<name>A0A241YTR3_ACIBA</name>
<protein>
    <submittedName>
        <fullName evidence="2">ATP-dependent protease</fullName>
    </submittedName>
</protein>
<organism evidence="2 3">
    <name type="scientific">Acinetobacter baumannii</name>
    <dbReference type="NCBI Taxonomy" id="470"/>
    <lineage>
        <taxon>Bacteria</taxon>
        <taxon>Pseudomonadati</taxon>
        <taxon>Pseudomonadota</taxon>
        <taxon>Gammaproteobacteria</taxon>
        <taxon>Moraxellales</taxon>
        <taxon>Moraxellaceae</taxon>
        <taxon>Acinetobacter</taxon>
        <taxon>Acinetobacter calcoaceticus/baumannii complex</taxon>
    </lineage>
</organism>
<gene>
    <name evidence="2" type="ORF">EA686_28670</name>
</gene>
<dbReference type="Proteomes" id="UP000280073">
    <property type="component" value="Unassembled WGS sequence"/>
</dbReference>
<dbReference type="STRING" id="400667.A1S_2430"/>
<accession>A0A241YTR3</accession>
<dbReference type="GO" id="GO:0006508">
    <property type="term" value="P:proteolysis"/>
    <property type="evidence" value="ECO:0007669"/>
    <property type="project" value="UniProtKB-KW"/>
</dbReference>
<proteinExistence type="predicted"/>
<dbReference type="GO" id="GO:0008233">
    <property type="term" value="F:peptidase activity"/>
    <property type="evidence" value="ECO:0007669"/>
    <property type="project" value="UniProtKB-KW"/>
</dbReference>
<feature type="non-terminal residue" evidence="2">
    <location>
        <position position="1"/>
    </location>
</feature>
<evidence type="ECO:0000313" key="2">
    <source>
        <dbReference type="EMBL" id="RSR15416.1"/>
    </source>
</evidence>
<dbReference type="EMBL" id="RFDI01002538">
    <property type="protein sequence ID" value="RSR15416.1"/>
    <property type="molecule type" value="Genomic_DNA"/>
</dbReference>
<reference evidence="2 3" key="1">
    <citation type="submission" date="2018-10" db="EMBL/GenBank/DDBJ databases">
        <title>GWAS and RNA-Seq identify cryptic mechanisms of antimicrobial resistance in Acinetobacter baumannii.</title>
        <authorList>
            <person name="Sahl J.W."/>
        </authorList>
    </citation>
    <scope>NUCLEOTIDE SEQUENCE [LARGE SCALE GENOMIC DNA]</scope>
    <source>
        <strain evidence="2 3">TG28175</strain>
    </source>
</reference>
<feature type="compositionally biased region" description="Basic residues" evidence="1">
    <location>
        <begin position="72"/>
        <end position="81"/>
    </location>
</feature>
<sequence length="105" mass="12087">QDVIDAVRMGQFHIHAIDTIDQALEILMARPVGTLDKKGKYSKHSIYAAVMEQLEYWQAIEDGAEVEEEPKKKKKNKKKIKKHEELTADDLPQETQEEVATLKQK</sequence>
<feature type="compositionally biased region" description="Acidic residues" evidence="1">
    <location>
        <begin position="87"/>
        <end position="97"/>
    </location>
</feature>
<dbReference type="AlphaFoldDB" id="A0A241YTR3"/>